<reference evidence="8 9" key="1">
    <citation type="journal article" date="2016" name="Nat. Commun.">
        <title>Thousands of microbial genomes shed light on interconnected biogeochemical processes in an aquifer system.</title>
        <authorList>
            <person name="Anantharaman K."/>
            <person name="Brown C.T."/>
            <person name="Hug L.A."/>
            <person name="Sharon I."/>
            <person name="Castelle C.J."/>
            <person name="Probst A.J."/>
            <person name="Thomas B.C."/>
            <person name="Singh A."/>
            <person name="Wilkins M.J."/>
            <person name="Karaoz U."/>
            <person name="Brodie E.L."/>
            <person name="Williams K.H."/>
            <person name="Hubbard S.S."/>
            <person name="Banfield J.F."/>
        </authorList>
    </citation>
    <scope>NUCLEOTIDE SEQUENCE [LARGE SCALE GENOMIC DNA]</scope>
</reference>
<protein>
    <recommendedName>
        <fullName evidence="2">histidine kinase</fullName>
        <ecNumber evidence="2">2.7.13.3</ecNumber>
    </recommendedName>
</protein>
<dbReference type="PRINTS" id="PR00344">
    <property type="entry name" value="BCTRLSENSOR"/>
</dbReference>
<comment type="caution">
    <text evidence="8">The sequence shown here is derived from an EMBL/GenBank/DDBJ whole genome shotgun (WGS) entry which is preliminary data.</text>
</comment>
<proteinExistence type="predicted"/>
<evidence type="ECO:0000256" key="1">
    <source>
        <dbReference type="ARBA" id="ARBA00000085"/>
    </source>
</evidence>
<evidence type="ECO:0000256" key="5">
    <source>
        <dbReference type="ARBA" id="ARBA00022777"/>
    </source>
</evidence>
<keyword evidence="6" id="KW-0067">ATP-binding</keyword>
<evidence type="ECO:0000256" key="4">
    <source>
        <dbReference type="ARBA" id="ARBA00022741"/>
    </source>
</evidence>
<gene>
    <name evidence="8" type="ORF">A2Y64_03795</name>
</gene>
<evidence type="ECO:0000256" key="6">
    <source>
        <dbReference type="ARBA" id="ARBA00022840"/>
    </source>
</evidence>
<evidence type="ECO:0000313" key="9">
    <source>
        <dbReference type="Proteomes" id="UP000177187"/>
    </source>
</evidence>
<dbReference type="InterPro" id="IPR003594">
    <property type="entry name" value="HATPase_dom"/>
</dbReference>
<sequence>MRLNLEMLREDLRALGADGETLEIADAIGREIDQLAAIATAFRDFASSPALRVEEVELAELCLDLAAFLKPQLRESGVRLESDCRPSPVEGDRTMLRQAVLNLLLNALAACHEGGLIRCRCRPEGGGARVTISDDGPGPGPDPEAHFKLFSSTRPDGTGIGLPLARKVARLHGGDVTLSVSPDGGAVAELTLGPRPAARTAD</sequence>
<dbReference type="Pfam" id="PF02518">
    <property type="entry name" value="HATPase_c"/>
    <property type="match status" value="1"/>
</dbReference>
<dbReference type="InterPro" id="IPR005467">
    <property type="entry name" value="His_kinase_dom"/>
</dbReference>
<evidence type="ECO:0000313" key="8">
    <source>
        <dbReference type="EMBL" id="OGD75455.1"/>
    </source>
</evidence>
<dbReference type="GO" id="GO:0005886">
    <property type="term" value="C:plasma membrane"/>
    <property type="evidence" value="ECO:0007669"/>
    <property type="project" value="TreeGrafter"/>
</dbReference>
<dbReference type="PANTHER" id="PTHR44936">
    <property type="entry name" value="SENSOR PROTEIN CREC"/>
    <property type="match status" value="1"/>
</dbReference>
<dbReference type="GO" id="GO:0000155">
    <property type="term" value="F:phosphorelay sensor kinase activity"/>
    <property type="evidence" value="ECO:0007669"/>
    <property type="project" value="TreeGrafter"/>
</dbReference>
<dbReference type="GO" id="GO:0005524">
    <property type="term" value="F:ATP binding"/>
    <property type="evidence" value="ECO:0007669"/>
    <property type="project" value="UniProtKB-KW"/>
</dbReference>
<keyword evidence="3" id="KW-0808">Transferase</keyword>
<dbReference type="SUPFAM" id="SSF55874">
    <property type="entry name" value="ATPase domain of HSP90 chaperone/DNA topoisomerase II/histidine kinase"/>
    <property type="match status" value="1"/>
</dbReference>
<dbReference type="PANTHER" id="PTHR44936:SF10">
    <property type="entry name" value="SENSOR PROTEIN RSTB"/>
    <property type="match status" value="1"/>
</dbReference>
<accession>A0A1F5F741</accession>
<keyword evidence="5" id="KW-0418">Kinase</keyword>
<dbReference type="InterPro" id="IPR004358">
    <property type="entry name" value="Sig_transdc_His_kin-like_C"/>
</dbReference>
<dbReference type="InterPro" id="IPR036890">
    <property type="entry name" value="HATPase_C_sf"/>
</dbReference>
<dbReference type="EC" id="2.7.13.3" evidence="2"/>
<dbReference type="InterPro" id="IPR050980">
    <property type="entry name" value="2C_sensor_his_kinase"/>
</dbReference>
<dbReference type="STRING" id="1817816.A2Y64_03795"/>
<dbReference type="EMBL" id="MFAF01000071">
    <property type="protein sequence ID" value="OGD75455.1"/>
    <property type="molecule type" value="Genomic_DNA"/>
</dbReference>
<organism evidence="8 9">
    <name type="scientific">Candidatus Coatesbacteria bacterium RBG_13_66_14</name>
    <dbReference type="NCBI Taxonomy" id="1817816"/>
    <lineage>
        <taxon>Bacteria</taxon>
        <taxon>Candidatus Coatesiibacteriota</taxon>
    </lineage>
</organism>
<dbReference type="AlphaFoldDB" id="A0A1F5F741"/>
<evidence type="ECO:0000256" key="2">
    <source>
        <dbReference type="ARBA" id="ARBA00012438"/>
    </source>
</evidence>
<feature type="domain" description="Histidine kinase" evidence="7">
    <location>
        <begin position="1"/>
        <end position="196"/>
    </location>
</feature>
<evidence type="ECO:0000256" key="3">
    <source>
        <dbReference type="ARBA" id="ARBA00022679"/>
    </source>
</evidence>
<evidence type="ECO:0000259" key="7">
    <source>
        <dbReference type="PROSITE" id="PS50109"/>
    </source>
</evidence>
<dbReference type="Gene3D" id="3.30.565.10">
    <property type="entry name" value="Histidine kinase-like ATPase, C-terminal domain"/>
    <property type="match status" value="1"/>
</dbReference>
<keyword evidence="4" id="KW-0547">Nucleotide-binding</keyword>
<name>A0A1F5F741_9BACT</name>
<dbReference type="PROSITE" id="PS50109">
    <property type="entry name" value="HIS_KIN"/>
    <property type="match status" value="1"/>
</dbReference>
<dbReference type="CDD" id="cd00075">
    <property type="entry name" value="HATPase"/>
    <property type="match status" value="1"/>
</dbReference>
<comment type="catalytic activity">
    <reaction evidence="1">
        <text>ATP + protein L-histidine = ADP + protein N-phospho-L-histidine.</text>
        <dbReference type="EC" id="2.7.13.3"/>
    </reaction>
</comment>
<dbReference type="SMART" id="SM00387">
    <property type="entry name" value="HATPase_c"/>
    <property type="match status" value="1"/>
</dbReference>
<dbReference type="Proteomes" id="UP000177187">
    <property type="component" value="Unassembled WGS sequence"/>
</dbReference>